<evidence type="ECO:0000313" key="1">
    <source>
        <dbReference type="EMBL" id="SDC38706.1"/>
    </source>
</evidence>
<name>A0A1G6L7Y3_9BRAD</name>
<protein>
    <submittedName>
        <fullName evidence="1">Uncharacterized protein</fullName>
    </submittedName>
</protein>
<dbReference type="EMBL" id="FMZW01000002">
    <property type="protein sequence ID" value="SDC38706.1"/>
    <property type="molecule type" value="Genomic_DNA"/>
</dbReference>
<sequence length="97" mass="10688">MMRANDLLTPAEIAQARLTGQMINLSAIRADFLRQLARADASVRALDPGYFDSVFIALPGLRERIDPGNDPAAQVMFMERMVDVIGEMLKAPEQGLN</sequence>
<gene>
    <name evidence="1" type="ORF">SAMN05216337_1002341</name>
</gene>
<dbReference type="AlphaFoldDB" id="A0A1G6L7Y3"/>
<reference evidence="1 2" key="1">
    <citation type="submission" date="2016-10" db="EMBL/GenBank/DDBJ databases">
        <authorList>
            <person name="de Groot N.N."/>
        </authorList>
    </citation>
    <scope>NUCLEOTIDE SEQUENCE [LARGE SCALE GENOMIC DNA]</scope>
    <source>
        <strain evidence="1 2">R5</strain>
    </source>
</reference>
<proteinExistence type="predicted"/>
<organism evidence="1 2">
    <name type="scientific">Bradyrhizobium brasilense</name>
    <dbReference type="NCBI Taxonomy" id="1419277"/>
    <lineage>
        <taxon>Bacteria</taxon>
        <taxon>Pseudomonadati</taxon>
        <taxon>Pseudomonadota</taxon>
        <taxon>Alphaproteobacteria</taxon>
        <taxon>Hyphomicrobiales</taxon>
        <taxon>Nitrobacteraceae</taxon>
        <taxon>Bradyrhizobium</taxon>
    </lineage>
</organism>
<evidence type="ECO:0000313" key="2">
    <source>
        <dbReference type="Proteomes" id="UP000199245"/>
    </source>
</evidence>
<dbReference type="Proteomes" id="UP000199245">
    <property type="component" value="Unassembled WGS sequence"/>
</dbReference>
<accession>A0A1G6L7Y3</accession>